<feature type="transmembrane region" description="Helical" evidence="10">
    <location>
        <begin position="33"/>
        <end position="54"/>
    </location>
</feature>
<feature type="transmembrane region" description="Helical" evidence="10">
    <location>
        <begin position="102"/>
        <end position="121"/>
    </location>
</feature>
<dbReference type="GeneTree" id="ENSGT01110000267168"/>
<dbReference type="AlphaFoldDB" id="A0A3P8ZAC1"/>
<keyword evidence="13" id="KW-1185">Reference proteome</keyword>
<dbReference type="PRINTS" id="PR00657">
    <property type="entry name" value="CCCHEMOKINER"/>
</dbReference>
<evidence type="ECO:0000256" key="1">
    <source>
        <dbReference type="ARBA" id="ARBA00004651"/>
    </source>
</evidence>
<evidence type="ECO:0000256" key="8">
    <source>
        <dbReference type="ARBA" id="ARBA00023224"/>
    </source>
</evidence>
<dbReference type="Ensembl" id="ENSELUT00000036822.3">
    <property type="protein sequence ID" value="ENSELUP00000025197.2"/>
    <property type="gene ID" value="ENSELUG00000023877.3"/>
</dbReference>
<dbReference type="PANTHER" id="PTHR10489:SF922">
    <property type="entry name" value="C-C CHEMOKINE RECEPTOR FAMILY-LIKE-RELATED"/>
    <property type="match status" value="1"/>
</dbReference>
<evidence type="ECO:0000256" key="3">
    <source>
        <dbReference type="ARBA" id="ARBA00022692"/>
    </source>
</evidence>
<dbReference type="InterPro" id="IPR050119">
    <property type="entry name" value="CCR1-9-like"/>
</dbReference>
<name>A0A3P8ZAC1_ESOLU</name>
<keyword evidence="6 10" id="KW-0472">Membrane</keyword>
<reference evidence="12" key="2">
    <citation type="submission" date="2020-02" db="EMBL/GenBank/DDBJ databases">
        <title>Esox lucius (northern pike) genome, fEsoLuc1, primary haplotype.</title>
        <authorList>
            <person name="Myers G."/>
            <person name="Karagic N."/>
            <person name="Meyer A."/>
            <person name="Pippel M."/>
            <person name="Reichard M."/>
            <person name="Winkler S."/>
            <person name="Tracey A."/>
            <person name="Sims Y."/>
            <person name="Howe K."/>
            <person name="Rhie A."/>
            <person name="Formenti G."/>
            <person name="Durbin R."/>
            <person name="Fedrigo O."/>
            <person name="Jarvis E.D."/>
        </authorList>
    </citation>
    <scope>NUCLEOTIDE SEQUENCE [LARGE SCALE GENOMIC DNA]</scope>
</reference>
<reference evidence="12" key="3">
    <citation type="submission" date="2025-08" db="UniProtKB">
        <authorList>
            <consortium name="Ensembl"/>
        </authorList>
    </citation>
    <scope>IDENTIFICATION</scope>
</reference>
<comment type="similarity">
    <text evidence="9">Belongs to the G-protein coupled receptor 1 family.</text>
</comment>
<evidence type="ECO:0000256" key="4">
    <source>
        <dbReference type="ARBA" id="ARBA00022989"/>
    </source>
</evidence>
<dbReference type="GO" id="GO:0009897">
    <property type="term" value="C:external side of plasma membrane"/>
    <property type="evidence" value="ECO:0007669"/>
    <property type="project" value="TreeGrafter"/>
</dbReference>
<dbReference type="PANTHER" id="PTHR10489">
    <property type="entry name" value="CELL ADHESION MOLECULE"/>
    <property type="match status" value="1"/>
</dbReference>
<dbReference type="InParanoid" id="A0A3P8ZAC1"/>
<dbReference type="GO" id="GO:0006955">
    <property type="term" value="P:immune response"/>
    <property type="evidence" value="ECO:0007669"/>
    <property type="project" value="TreeGrafter"/>
</dbReference>
<keyword evidence="5 9" id="KW-0297">G-protein coupled receptor</keyword>
<dbReference type="PROSITE" id="PS50262">
    <property type="entry name" value="G_PROTEIN_RECEP_F1_2"/>
    <property type="match status" value="1"/>
</dbReference>
<dbReference type="PRINTS" id="PR00237">
    <property type="entry name" value="GPCRRHODOPSN"/>
</dbReference>
<feature type="transmembrane region" description="Helical" evidence="10">
    <location>
        <begin position="194"/>
        <end position="213"/>
    </location>
</feature>
<feature type="domain" description="G-protein coupled receptors family 1 profile" evidence="11">
    <location>
        <begin position="45"/>
        <end position="290"/>
    </location>
</feature>
<keyword evidence="2" id="KW-1003">Cell membrane</keyword>
<proteinExistence type="inferred from homology"/>
<feature type="transmembrane region" description="Helical" evidence="10">
    <location>
        <begin position="142"/>
        <end position="164"/>
    </location>
</feature>
<sequence length="340" mass="39917">VQTTLYDYMDSTEEEVFYCNREMNHDFGVNLSTYYLLLFTLSLVGNSLVLYIICKYEKLNTVGNIFLLNLVISDLIFTFGLPFWAVYHHMSEWIFGRVWCKIVVSIYFLGFYSSILFLTLLTFDRYLAVVYAVPSTRLRTRIYAMGSSAAVWAISSLACINPLLLYDQKYHFIQGFVCDEVATGFEMFKLSGRYLQFGFFFLFPLIIVFYCYIRIAMTVISSRMTNKYRTVRLIFVIVLLFFLCWTPYNVVLMLYLNVNDECDKILQLDQALHITRMITYLYYCINPIFYTFVGRKFQNHFRKLLVRHVPCLENHVSVNGSKTLSYKNPQVGTTQTDVQV</sequence>
<dbReference type="Proteomes" id="UP000265140">
    <property type="component" value="Chromosome 21"/>
</dbReference>
<evidence type="ECO:0000256" key="7">
    <source>
        <dbReference type="ARBA" id="ARBA00023170"/>
    </source>
</evidence>
<evidence type="ECO:0000259" key="11">
    <source>
        <dbReference type="PROSITE" id="PS50262"/>
    </source>
</evidence>
<dbReference type="InterPro" id="IPR000276">
    <property type="entry name" value="GPCR_Rhodpsn"/>
</dbReference>
<evidence type="ECO:0000256" key="2">
    <source>
        <dbReference type="ARBA" id="ARBA00022475"/>
    </source>
</evidence>
<accession>A0A3P8ZAC1</accession>
<evidence type="ECO:0000313" key="13">
    <source>
        <dbReference type="Proteomes" id="UP000265140"/>
    </source>
</evidence>
<feature type="transmembrane region" description="Helical" evidence="10">
    <location>
        <begin position="274"/>
        <end position="293"/>
    </location>
</feature>
<dbReference type="InterPro" id="IPR017452">
    <property type="entry name" value="GPCR_Rhodpsn_7TM"/>
</dbReference>
<dbReference type="Pfam" id="PF00001">
    <property type="entry name" value="7tm_1"/>
    <property type="match status" value="1"/>
</dbReference>
<evidence type="ECO:0000256" key="10">
    <source>
        <dbReference type="SAM" id="Phobius"/>
    </source>
</evidence>
<evidence type="ECO:0000313" key="12">
    <source>
        <dbReference type="Ensembl" id="ENSELUP00000025197.2"/>
    </source>
</evidence>
<dbReference type="GO" id="GO:0016493">
    <property type="term" value="F:C-C chemokine receptor activity"/>
    <property type="evidence" value="ECO:0007669"/>
    <property type="project" value="TreeGrafter"/>
</dbReference>
<feature type="transmembrane region" description="Helical" evidence="10">
    <location>
        <begin position="233"/>
        <end position="254"/>
    </location>
</feature>
<dbReference type="Gene3D" id="1.20.1070.10">
    <property type="entry name" value="Rhodopsin 7-helix transmembrane proteins"/>
    <property type="match status" value="1"/>
</dbReference>
<dbReference type="SUPFAM" id="SSF81321">
    <property type="entry name" value="Family A G protein-coupled receptor-like"/>
    <property type="match status" value="1"/>
</dbReference>
<dbReference type="GO" id="GO:0019722">
    <property type="term" value="P:calcium-mediated signaling"/>
    <property type="evidence" value="ECO:0007669"/>
    <property type="project" value="TreeGrafter"/>
</dbReference>
<keyword evidence="7 9" id="KW-0675">Receptor</keyword>
<reference evidence="12" key="4">
    <citation type="submission" date="2025-09" db="UniProtKB">
        <authorList>
            <consortium name="Ensembl"/>
        </authorList>
    </citation>
    <scope>IDENTIFICATION</scope>
</reference>
<dbReference type="OrthoDB" id="9876908at2759"/>
<reference evidence="13" key="1">
    <citation type="journal article" date="2014" name="PLoS ONE">
        <title>The genome and linkage map of the northern pike (Esox lucius): conserved synteny revealed between the salmonid sister group and the Neoteleostei.</title>
        <authorList>
            <person name="Rondeau E.B."/>
            <person name="Minkley D.R."/>
            <person name="Leong J.S."/>
            <person name="Messmer A.M."/>
            <person name="Jantzen J.R."/>
            <person name="von Schalburg K.R."/>
            <person name="Lemon C."/>
            <person name="Bird N.H."/>
            <person name="Koop B.F."/>
        </authorList>
    </citation>
    <scope>NUCLEOTIDE SEQUENCE</scope>
</reference>
<organism evidence="12 13">
    <name type="scientific">Esox lucius</name>
    <name type="common">Northern pike</name>
    <dbReference type="NCBI Taxonomy" id="8010"/>
    <lineage>
        <taxon>Eukaryota</taxon>
        <taxon>Metazoa</taxon>
        <taxon>Chordata</taxon>
        <taxon>Craniata</taxon>
        <taxon>Vertebrata</taxon>
        <taxon>Euteleostomi</taxon>
        <taxon>Actinopterygii</taxon>
        <taxon>Neopterygii</taxon>
        <taxon>Teleostei</taxon>
        <taxon>Protacanthopterygii</taxon>
        <taxon>Esociformes</taxon>
        <taxon>Esocidae</taxon>
        <taxon>Esox</taxon>
    </lineage>
</organism>
<dbReference type="GO" id="GO:0060326">
    <property type="term" value="P:cell chemotaxis"/>
    <property type="evidence" value="ECO:0007669"/>
    <property type="project" value="TreeGrafter"/>
</dbReference>
<protein>
    <recommendedName>
        <fullName evidence="11">G-protein coupled receptors family 1 profile domain-containing protein</fullName>
    </recommendedName>
</protein>
<dbReference type="InterPro" id="IPR000355">
    <property type="entry name" value="Chemokine_rcpt"/>
</dbReference>
<dbReference type="GO" id="GO:0007204">
    <property type="term" value="P:positive regulation of cytosolic calcium ion concentration"/>
    <property type="evidence" value="ECO:0007669"/>
    <property type="project" value="TreeGrafter"/>
</dbReference>
<dbReference type="PROSITE" id="PS00237">
    <property type="entry name" value="G_PROTEIN_RECEP_F1_1"/>
    <property type="match status" value="1"/>
</dbReference>
<keyword evidence="8 9" id="KW-0807">Transducer</keyword>
<comment type="subcellular location">
    <subcellularLocation>
        <location evidence="1">Cell membrane</location>
        <topology evidence="1">Multi-pass membrane protein</topology>
    </subcellularLocation>
</comment>
<evidence type="ECO:0000256" key="5">
    <source>
        <dbReference type="ARBA" id="ARBA00023040"/>
    </source>
</evidence>
<dbReference type="Bgee" id="ENSELUG00000023877">
    <property type="expression patterns" value="Expressed in stomach and 2 other cell types or tissues"/>
</dbReference>
<keyword evidence="4 10" id="KW-1133">Transmembrane helix</keyword>
<evidence type="ECO:0000256" key="6">
    <source>
        <dbReference type="ARBA" id="ARBA00023136"/>
    </source>
</evidence>
<dbReference type="OMA" id="IYCYIRI"/>
<evidence type="ECO:0000256" key="9">
    <source>
        <dbReference type="RuleBase" id="RU000688"/>
    </source>
</evidence>
<keyword evidence="3 9" id="KW-0812">Transmembrane</keyword>
<feature type="transmembrane region" description="Helical" evidence="10">
    <location>
        <begin position="66"/>
        <end position="87"/>
    </location>
</feature>
<dbReference type="GO" id="GO:0019957">
    <property type="term" value="F:C-C chemokine binding"/>
    <property type="evidence" value="ECO:0007669"/>
    <property type="project" value="TreeGrafter"/>
</dbReference>